<dbReference type="GO" id="GO:0005829">
    <property type="term" value="C:cytosol"/>
    <property type="evidence" value="ECO:0007669"/>
    <property type="project" value="TreeGrafter"/>
</dbReference>
<evidence type="ECO:0000256" key="1">
    <source>
        <dbReference type="ARBA" id="ARBA00004496"/>
    </source>
</evidence>
<name>A0A7D9HQ69_PARCT</name>
<evidence type="ECO:0000313" key="4">
    <source>
        <dbReference type="Proteomes" id="UP001152795"/>
    </source>
</evidence>
<dbReference type="Pfam" id="PF00651">
    <property type="entry name" value="BTB"/>
    <property type="match status" value="4"/>
</dbReference>
<comment type="subcellular location">
    <subcellularLocation>
        <location evidence="1">Cytoplasm</location>
    </subcellularLocation>
</comment>
<dbReference type="EMBL" id="CACRXK020001721">
    <property type="protein sequence ID" value="CAB3990757.1"/>
    <property type="molecule type" value="Genomic_DNA"/>
</dbReference>
<organism evidence="3 4">
    <name type="scientific">Paramuricea clavata</name>
    <name type="common">Red gorgonian</name>
    <name type="synonym">Violescent sea-whip</name>
    <dbReference type="NCBI Taxonomy" id="317549"/>
    <lineage>
        <taxon>Eukaryota</taxon>
        <taxon>Metazoa</taxon>
        <taxon>Cnidaria</taxon>
        <taxon>Anthozoa</taxon>
        <taxon>Octocorallia</taxon>
        <taxon>Malacalcyonacea</taxon>
        <taxon>Plexauridae</taxon>
        <taxon>Paramuricea</taxon>
    </lineage>
</organism>
<dbReference type="Pfam" id="PF07707">
    <property type="entry name" value="BACK"/>
    <property type="match status" value="4"/>
</dbReference>
<dbReference type="SUPFAM" id="SSF54695">
    <property type="entry name" value="POZ domain"/>
    <property type="match status" value="4"/>
</dbReference>
<dbReference type="GO" id="GO:0022008">
    <property type="term" value="P:neurogenesis"/>
    <property type="evidence" value="ECO:0007669"/>
    <property type="project" value="TreeGrafter"/>
</dbReference>
<dbReference type="PROSITE" id="PS50097">
    <property type="entry name" value="BTB"/>
    <property type="match status" value="4"/>
</dbReference>
<dbReference type="SMART" id="SM00875">
    <property type="entry name" value="BACK"/>
    <property type="match status" value="4"/>
</dbReference>
<accession>A0A7D9HQ69</accession>
<dbReference type="InterPro" id="IPR000210">
    <property type="entry name" value="BTB/POZ_dom"/>
</dbReference>
<dbReference type="OrthoDB" id="9979965at2759"/>
<gene>
    <name evidence="3" type="ORF">PACLA_8A015699</name>
</gene>
<dbReference type="InterPro" id="IPR038648">
    <property type="entry name" value="PHR_sf"/>
</dbReference>
<dbReference type="Gene3D" id="3.30.710.10">
    <property type="entry name" value="Potassium Channel Kv1.1, Chain A"/>
    <property type="match status" value="4"/>
</dbReference>
<dbReference type="PANTHER" id="PTHR45774">
    <property type="entry name" value="BTB/POZ DOMAIN-CONTAINING"/>
    <property type="match status" value="1"/>
</dbReference>
<dbReference type="InterPro" id="IPR011333">
    <property type="entry name" value="SKP1/BTB/POZ_sf"/>
</dbReference>
<dbReference type="SMART" id="SM00225">
    <property type="entry name" value="BTB"/>
    <property type="match status" value="4"/>
</dbReference>
<keyword evidence="2" id="KW-0963">Cytoplasm</keyword>
<keyword evidence="4" id="KW-1185">Reference proteome</keyword>
<protein>
    <submittedName>
        <fullName evidence="3">BTB POZ domain-containing 6-like</fullName>
    </submittedName>
</protein>
<evidence type="ECO:0000256" key="2">
    <source>
        <dbReference type="ARBA" id="ARBA00022490"/>
    </source>
</evidence>
<evidence type="ECO:0000313" key="3">
    <source>
        <dbReference type="EMBL" id="CAB3990757.1"/>
    </source>
</evidence>
<proteinExistence type="predicted"/>
<dbReference type="InterPro" id="IPR011705">
    <property type="entry name" value="BACK"/>
</dbReference>
<dbReference type="PANTHER" id="PTHR45774:SF3">
    <property type="entry name" value="BTB (POZ) DOMAIN-CONTAINING 2B-RELATED"/>
    <property type="match status" value="1"/>
</dbReference>
<comment type="caution">
    <text evidence="3">The sequence shown here is derived from an EMBL/GenBank/DDBJ whole genome shotgun (WGS) entry which is preliminary data.</text>
</comment>
<dbReference type="Gene3D" id="2.60.120.820">
    <property type="entry name" value="PHR domain"/>
    <property type="match status" value="3"/>
</dbReference>
<dbReference type="Gene3D" id="1.25.40.420">
    <property type="match status" value="4"/>
</dbReference>
<dbReference type="Proteomes" id="UP001152795">
    <property type="component" value="Unassembled WGS sequence"/>
</dbReference>
<dbReference type="InterPro" id="IPR012983">
    <property type="entry name" value="PHR"/>
</dbReference>
<dbReference type="Pfam" id="PF08005">
    <property type="entry name" value="PHR"/>
    <property type="match status" value="2"/>
</dbReference>
<sequence length="1583" mass="178675">MASKYHDDWQSSKQTVLQRNAYMFDNELMSDVSFTCGESSRIFHTHKYVLATSSSVFFAMFYGDLAQKESPICLPDADEESFKEFLCYLYTDDCKITAENAIGILYLAKKYLMTSLTEKCCKVLEASIKPDNVFMVLEQAIRFDEQKLEAKCWDIVSKKTEDCINSEAFYNVGSHTLNVLLKSETLTVTEVELFKAVLKWVDGECSRQGINIDEDKTARRRVLGDSVYEIRFLEMSLEDFTKYVSCIHGLLTETELISIFQKFGGLDVAGLKWKEQKARRPYIVGFSRFDVANIFDWKWSYNGSKSDALTLTVNKAILFHGVRLFGDSSGSQYEVKFTVKDENVTGTYTSRQDDDGVWGYDVILPQPLTLQPDEVFTIVSTIDGPECYGGGKGKSSVTDDGIVVTFNNASTFSTNSTDKLIVMIFISMASMRFNGGAECAVPGSSDVSFTCGESSRIFHTHKYVLATSSAVFFAMFYGDLAQKESPICLPDADEESFKEFLCYLYTDDCKITAGNAIGVMYLAKKYLMLSLTEKCCKVLEASIEPDNVFLVLEQAIRFDEQKLEAKCWDIVSKKTQECINSEAFCNVGSHTLNVLLKKETLSVTTVELFKAVLKWIDGECSRQGLNIEEDKTARRRVLGDSVYEIRFLDMSQEDFAKYVSSTRILTEAEVISIFQKLNGLDVTGLKWKEKTKRRPYIVGFSRFDVANALCGCWSYSGIKSDALTLTVNKAILFHGVRLFEKDNDDEMITIIATIRGPTSHTGGNGKSSFYSSSSKKTVLQRNAYMFDNELMSDVSFTCGESSRIFHAHKYVLATSSAVFYAMFYGDLAQKESPICLPDADEESFKEFLRYLYTEDCKITAGNTIGVMYLAEKYLMTSLTEKCCKVVKESIKPDNVFMVLEQAVQYDEQKLEAKCWDIISKKTRECINSEAFCNVGPHILKALLKSETLTVTELVLFKAVLKWVDSECSRQGINIEEDKMARRRVLGNSVYEIRFLEMSQEDFMKYVSSTEILTEKEVISISQKLNGRFDFADVLDGKWTWNNNGRVDALTLTVNKTVLFQGVRLFGDSSGSQYKVKFTVKDEQVTRTYTSEKDNDGVWGYDVMLPKPVSLQPDEQFMIFARIKGPQSHRGKNGKSSVKLNDIVVTFSSNSSSSNERLCENKTNHGTIIRVTNAYMFDNELMSDVSFTCGESSHIFHAHKYVLATSSAVFYAMFYGDLAQKESPICLPDADEESFKEFLCYLYTDDCKITAGNAIGVMYLAKKYLMSSLTKKCCNVLEASIKADNVFLVLEQAIRFDEQKLEAKCWDTVSKKTQECINSEAFSVLKWPQCNALLKRETLSVTEVELFKAVLKWLDSECSRQGKNIEEDKITRRRALGDSVYEIRFLEMSQEDFAKYVSSTSILTEAEVISIFQKFSGLDVAGLKWKEQKKRRPYIASFSRFDVANALCGCWNNIGRADALTLTVNKAVLFHGVRLFGDSSGSQYEVKFTIKDENVTGTYTSEKDNDEITAWSHEPGLPAKQALAGLVIFIPPNYVASCLFSMIRAFAKDVNKWQPIDNISFDIIITVLNKIDSHSPASGSTTKK</sequence>
<reference evidence="3" key="1">
    <citation type="submission" date="2020-04" db="EMBL/GenBank/DDBJ databases">
        <authorList>
            <person name="Alioto T."/>
            <person name="Alioto T."/>
            <person name="Gomez Garrido J."/>
        </authorList>
    </citation>
    <scope>NUCLEOTIDE SEQUENCE</scope>
    <source>
        <strain evidence="3">A484AB</strain>
    </source>
</reference>